<feature type="transmembrane region" description="Helical" evidence="1">
    <location>
        <begin position="12"/>
        <end position="33"/>
    </location>
</feature>
<keyword evidence="1" id="KW-0812">Transmembrane</keyword>
<protein>
    <submittedName>
        <fullName evidence="2">Uncharacterized protein</fullName>
    </submittedName>
</protein>
<reference evidence="2" key="1">
    <citation type="journal article" date="2021" name="Proc. Natl. Acad. Sci. U.S.A.">
        <title>A Catalog of Tens of Thousands of Viruses from Human Metagenomes Reveals Hidden Associations with Chronic Diseases.</title>
        <authorList>
            <person name="Tisza M.J."/>
            <person name="Buck C.B."/>
        </authorList>
    </citation>
    <scope>NUCLEOTIDE SEQUENCE</scope>
    <source>
        <strain evidence="2">Ct0dB2</strain>
    </source>
</reference>
<keyword evidence="1" id="KW-1133">Transmembrane helix</keyword>
<evidence type="ECO:0000313" key="2">
    <source>
        <dbReference type="EMBL" id="DAD90823.1"/>
    </source>
</evidence>
<dbReference type="EMBL" id="BK015095">
    <property type="protein sequence ID" value="DAD90823.1"/>
    <property type="molecule type" value="Genomic_DNA"/>
</dbReference>
<keyword evidence="1" id="KW-0472">Membrane</keyword>
<proteinExistence type="predicted"/>
<organism evidence="2">
    <name type="scientific">Podoviridae sp. ct0dB2</name>
    <dbReference type="NCBI Taxonomy" id="2826535"/>
    <lineage>
        <taxon>Viruses</taxon>
        <taxon>Duplodnaviria</taxon>
        <taxon>Heunggongvirae</taxon>
        <taxon>Uroviricota</taxon>
        <taxon>Caudoviricetes</taxon>
    </lineage>
</organism>
<accession>A0A8S5N8W2</accession>
<name>A0A8S5N8W2_9CAUD</name>
<sequence length="46" mass="5719">MSRCTLFTDTKTRFMSFSSMVITYQYIILQFTMDYQLFHNYYYTCN</sequence>
<evidence type="ECO:0000256" key="1">
    <source>
        <dbReference type="SAM" id="Phobius"/>
    </source>
</evidence>